<comment type="catalytic activity">
    <reaction evidence="14">
        <text>D-maltose + ATP = alpha-maltose 1-phosphate + ADP + H(+)</text>
        <dbReference type="Rhea" id="RHEA:31915"/>
        <dbReference type="ChEBI" id="CHEBI:15378"/>
        <dbReference type="ChEBI" id="CHEBI:17306"/>
        <dbReference type="ChEBI" id="CHEBI:30616"/>
        <dbReference type="ChEBI" id="CHEBI:63576"/>
        <dbReference type="ChEBI" id="CHEBI:456216"/>
        <dbReference type="EC" id="2.7.1.175"/>
    </reaction>
</comment>
<evidence type="ECO:0000256" key="1">
    <source>
        <dbReference type="ARBA" id="ARBA00004964"/>
    </source>
</evidence>
<evidence type="ECO:0000256" key="3">
    <source>
        <dbReference type="ARBA" id="ARBA00011245"/>
    </source>
</evidence>
<evidence type="ECO:0000256" key="10">
    <source>
        <dbReference type="ARBA" id="ARBA00022840"/>
    </source>
</evidence>
<evidence type="ECO:0000256" key="12">
    <source>
        <dbReference type="ARBA" id="ARBA00023277"/>
    </source>
</evidence>
<keyword evidence="18" id="KW-1185">Reference proteome</keyword>
<evidence type="ECO:0000259" key="15">
    <source>
        <dbReference type="Pfam" id="PF01636"/>
    </source>
</evidence>
<comment type="caution">
    <text evidence="17">The sequence shown here is derived from an EMBL/GenBank/DDBJ whole genome shotgun (WGS) entry which is preliminary data.</text>
</comment>
<keyword evidence="11" id="KW-0320">Glycogen biosynthesis</keyword>
<evidence type="ECO:0000256" key="14">
    <source>
        <dbReference type="ARBA" id="ARBA00049067"/>
    </source>
</evidence>
<dbReference type="EMBL" id="PVTL01000002">
    <property type="protein sequence ID" value="PRY69663.1"/>
    <property type="molecule type" value="Genomic_DNA"/>
</dbReference>
<gene>
    <name evidence="17" type="ORF">B0I08_102340</name>
</gene>
<evidence type="ECO:0000256" key="2">
    <source>
        <dbReference type="ARBA" id="ARBA00006219"/>
    </source>
</evidence>
<evidence type="ECO:0000256" key="11">
    <source>
        <dbReference type="ARBA" id="ARBA00023056"/>
    </source>
</evidence>
<keyword evidence="8" id="KW-0547">Nucleotide-binding</keyword>
<dbReference type="InterPro" id="IPR002575">
    <property type="entry name" value="Aminoglycoside_PTrfase"/>
</dbReference>
<protein>
    <recommendedName>
        <fullName evidence="5">Maltokinase</fullName>
        <ecNumber evidence="4">2.7.1.175</ecNumber>
    </recommendedName>
    <alternativeName>
        <fullName evidence="13">Maltose-1-phosphate synthase</fullName>
    </alternativeName>
</protein>
<dbReference type="Proteomes" id="UP000237983">
    <property type="component" value="Unassembled WGS sequence"/>
</dbReference>
<evidence type="ECO:0000256" key="6">
    <source>
        <dbReference type="ARBA" id="ARBA00022600"/>
    </source>
</evidence>
<accession>A0A2T0VHW7</accession>
<feature type="domain" description="Aminoglycoside phosphotransferase" evidence="15">
    <location>
        <begin position="197"/>
        <end position="375"/>
    </location>
</feature>
<keyword evidence="10" id="KW-0067">ATP-binding</keyword>
<dbReference type="Pfam" id="PF01636">
    <property type="entry name" value="APH"/>
    <property type="match status" value="1"/>
</dbReference>
<keyword evidence="9" id="KW-0418">Kinase</keyword>
<sequence length="508" mass="53805">MSTEASIPENLPQWVAAQRWYADKGSIPRFERIGGWRIDRPAVVITTHYLLDHGAGRATLYQVPLTERAEQLEGVLPVATIGDAGTASERFIYDAPADPAYAEALLEVMLSNSELADSSPEASAGTINTVSGHRQPGAAPVEVTGSHVLRGEQSNTSIIVDVVSGPPVIIKVFRALHHGENPDVTLQSAIAAAGSALVPRSIGAIEGSWSDSGRPNGRATGHLAFAQEFLPGVEDAWRVALQSAEADEDFTAKAHKLGVATAEVHSVLAAALPTRVATSADIDATLASMRLRHAAAEAEVPSLAEYHVAIEHIYEAARLASWPALQRIHGDYHLGQVLWVHGRGWVLLDFEGEPMRPMAERSELDLTLRDVAGMLRSFDYVAGSVAQNALVAASALAASAPAASASASASASATSPTDGPVSPAAAASSAVRWAEAARLAFMDGYTERSGFDLRAHRLLLDAFEIDKALYEAVYEARNRPAWIDIPVSAIGRLAAHDPASGVHNAEYI</sequence>
<dbReference type="InterPro" id="IPR040999">
    <property type="entry name" value="Mak_N_cap"/>
</dbReference>
<name>A0A2T0VHW7_9MICO</name>
<evidence type="ECO:0000256" key="8">
    <source>
        <dbReference type="ARBA" id="ARBA00022741"/>
    </source>
</evidence>
<evidence type="ECO:0000313" key="17">
    <source>
        <dbReference type="EMBL" id="PRY69663.1"/>
    </source>
</evidence>
<reference evidence="17 18" key="1">
    <citation type="submission" date="2018-03" db="EMBL/GenBank/DDBJ databases">
        <title>Genomic Encyclopedia of Type Strains, Phase III (KMG-III): the genomes of soil and plant-associated and newly described type strains.</title>
        <authorList>
            <person name="Whitman W."/>
        </authorList>
    </citation>
    <scope>NUCLEOTIDE SEQUENCE [LARGE SCALE GENOMIC DNA]</scope>
    <source>
        <strain evidence="17 18">CGMCC 1.12484</strain>
    </source>
</reference>
<comment type="pathway">
    <text evidence="1">Glycan biosynthesis; glycogen biosynthesis.</text>
</comment>
<comment type="subunit">
    <text evidence="3">Monomer.</text>
</comment>
<dbReference type="EC" id="2.7.1.175" evidence="4"/>
<dbReference type="GO" id="GO:0005978">
    <property type="term" value="P:glycogen biosynthetic process"/>
    <property type="evidence" value="ECO:0007669"/>
    <property type="project" value="UniProtKB-UniPathway"/>
</dbReference>
<evidence type="ECO:0000256" key="9">
    <source>
        <dbReference type="ARBA" id="ARBA00022777"/>
    </source>
</evidence>
<dbReference type="AlphaFoldDB" id="A0A2T0VHW7"/>
<keyword evidence="6" id="KW-0321">Glycogen metabolism</keyword>
<comment type="similarity">
    <text evidence="2">Belongs to the aminoglycoside phosphotransferase family.</text>
</comment>
<dbReference type="GO" id="GO:0005524">
    <property type="term" value="F:ATP binding"/>
    <property type="evidence" value="ECO:0007669"/>
    <property type="project" value="UniProtKB-KW"/>
</dbReference>
<evidence type="ECO:0000259" key="16">
    <source>
        <dbReference type="Pfam" id="PF18085"/>
    </source>
</evidence>
<evidence type="ECO:0000256" key="5">
    <source>
        <dbReference type="ARBA" id="ARBA00013882"/>
    </source>
</evidence>
<feature type="domain" description="Maltokinase N-terminal cap" evidence="16">
    <location>
        <begin position="14"/>
        <end position="98"/>
    </location>
</feature>
<proteinExistence type="inferred from homology"/>
<keyword evidence="7" id="KW-0808">Transferase</keyword>
<dbReference type="InterPro" id="IPR011009">
    <property type="entry name" value="Kinase-like_dom_sf"/>
</dbReference>
<organism evidence="17 18">
    <name type="scientific">Glaciihabitans tibetensis</name>
    <dbReference type="NCBI Taxonomy" id="1266600"/>
    <lineage>
        <taxon>Bacteria</taxon>
        <taxon>Bacillati</taxon>
        <taxon>Actinomycetota</taxon>
        <taxon>Actinomycetes</taxon>
        <taxon>Micrococcales</taxon>
        <taxon>Microbacteriaceae</taxon>
        <taxon>Glaciihabitans</taxon>
    </lineage>
</organism>
<evidence type="ECO:0000313" key="18">
    <source>
        <dbReference type="Proteomes" id="UP000237983"/>
    </source>
</evidence>
<dbReference type="UniPathway" id="UPA00164"/>
<dbReference type="SUPFAM" id="SSF56112">
    <property type="entry name" value="Protein kinase-like (PK-like)"/>
    <property type="match status" value="1"/>
</dbReference>
<keyword evidence="12" id="KW-0119">Carbohydrate metabolism</keyword>
<evidence type="ECO:0000256" key="13">
    <source>
        <dbReference type="ARBA" id="ARBA00031251"/>
    </source>
</evidence>
<evidence type="ECO:0000256" key="7">
    <source>
        <dbReference type="ARBA" id="ARBA00022679"/>
    </source>
</evidence>
<dbReference type="Pfam" id="PF18085">
    <property type="entry name" value="Mak_N_cap"/>
    <property type="match status" value="1"/>
</dbReference>
<evidence type="ECO:0000256" key="4">
    <source>
        <dbReference type="ARBA" id="ARBA00011962"/>
    </source>
</evidence>
<dbReference type="Gene3D" id="3.90.1200.10">
    <property type="match status" value="1"/>
</dbReference>
<dbReference type="RefSeq" id="WP_106210614.1">
    <property type="nucleotide sequence ID" value="NZ_PVTL01000002.1"/>
</dbReference>
<dbReference type="OrthoDB" id="3787729at2"/>
<dbReference type="GO" id="GO:0016301">
    <property type="term" value="F:kinase activity"/>
    <property type="evidence" value="ECO:0007669"/>
    <property type="project" value="UniProtKB-KW"/>
</dbReference>